<dbReference type="RefSeq" id="WP_168523435.1">
    <property type="nucleotide sequence ID" value="NZ_JAAXLS010000075.1"/>
</dbReference>
<protein>
    <submittedName>
        <fullName evidence="1">Uncharacterized protein</fullName>
    </submittedName>
</protein>
<evidence type="ECO:0000313" key="1">
    <source>
        <dbReference type="EMBL" id="NKQ59040.1"/>
    </source>
</evidence>
<dbReference type="EMBL" id="JAAXLS010000075">
    <property type="protein sequence ID" value="NKQ59040.1"/>
    <property type="molecule type" value="Genomic_DNA"/>
</dbReference>
<name>A0ABX1JGW0_9PSEU</name>
<reference evidence="1 2" key="1">
    <citation type="submission" date="2020-04" db="EMBL/GenBank/DDBJ databases">
        <title>Novel species.</title>
        <authorList>
            <person name="Teo W.F.A."/>
            <person name="Lipun K."/>
            <person name="Srisuk N."/>
            <person name="Duangmal K."/>
        </authorList>
    </citation>
    <scope>NUCLEOTIDE SEQUENCE [LARGE SCALE GENOMIC DNA]</scope>
    <source>
        <strain evidence="1 2">K13G38</strain>
    </source>
</reference>
<organism evidence="1 2">
    <name type="scientific">Amycolatopsis acididurans</name>
    <dbReference type="NCBI Taxonomy" id="2724524"/>
    <lineage>
        <taxon>Bacteria</taxon>
        <taxon>Bacillati</taxon>
        <taxon>Actinomycetota</taxon>
        <taxon>Actinomycetes</taxon>
        <taxon>Pseudonocardiales</taxon>
        <taxon>Pseudonocardiaceae</taxon>
        <taxon>Amycolatopsis</taxon>
    </lineage>
</organism>
<keyword evidence="2" id="KW-1185">Reference proteome</keyword>
<comment type="caution">
    <text evidence="1">The sequence shown here is derived from an EMBL/GenBank/DDBJ whole genome shotgun (WGS) entry which is preliminary data.</text>
</comment>
<gene>
    <name evidence="1" type="ORF">HFP15_39980</name>
</gene>
<accession>A0ABX1JGW0</accession>
<sequence length="51" mass="5997">MSAADVEDELPRRFSGQLFPEPLRPVWFEDNPETLRRVRDGLINLPTDDER</sequence>
<proteinExistence type="predicted"/>
<evidence type="ECO:0000313" key="2">
    <source>
        <dbReference type="Proteomes" id="UP000715441"/>
    </source>
</evidence>
<dbReference type="Proteomes" id="UP000715441">
    <property type="component" value="Unassembled WGS sequence"/>
</dbReference>